<reference evidence="6 7" key="1">
    <citation type="journal article" date="2014" name="Nat. Commun.">
        <title>Molecular traces of alternative social organization in a termite genome.</title>
        <authorList>
            <person name="Terrapon N."/>
            <person name="Li C."/>
            <person name="Robertson H.M."/>
            <person name="Ji L."/>
            <person name="Meng X."/>
            <person name="Booth W."/>
            <person name="Chen Z."/>
            <person name="Childers C.P."/>
            <person name="Glastad K.M."/>
            <person name="Gokhale K."/>
            <person name="Gowin J."/>
            <person name="Gronenberg W."/>
            <person name="Hermansen R.A."/>
            <person name="Hu H."/>
            <person name="Hunt B.G."/>
            <person name="Huylmans A.K."/>
            <person name="Khalil S.M."/>
            <person name="Mitchell R.D."/>
            <person name="Munoz-Torres M.C."/>
            <person name="Mustard J.A."/>
            <person name="Pan H."/>
            <person name="Reese J.T."/>
            <person name="Scharf M.E."/>
            <person name="Sun F."/>
            <person name="Vogel H."/>
            <person name="Xiao J."/>
            <person name="Yang W."/>
            <person name="Yang Z."/>
            <person name="Yang Z."/>
            <person name="Zhou J."/>
            <person name="Zhu J."/>
            <person name="Brent C.S."/>
            <person name="Elsik C.G."/>
            <person name="Goodisman M.A."/>
            <person name="Liberles D.A."/>
            <person name="Roe R.M."/>
            <person name="Vargo E.L."/>
            <person name="Vilcinskas A."/>
            <person name="Wang J."/>
            <person name="Bornberg-Bauer E."/>
            <person name="Korb J."/>
            <person name="Zhang G."/>
            <person name="Liebig J."/>
        </authorList>
    </citation>
    <scope>NUCLEOTIDE SEQUENCE [LARGE SCALE GENOMIC DNA]</scope>
    <source>
        <tissue evidence="6">Whole organism</tissue>
    </source>
</reference>
<dbReference type="InterPro" id="IPR029058">
    <property type="entry name" value="AB_hydrolase_fold"/>
</dbReference>
<protein>
    <submittedName>
        <fullName evidence="6">Lipase 3</fullName>
    </submittedName>
</protein>
<evidence type="ECO:0000313" key="7">
    <source>
        <dbReference type="Proteomes" id="UP000027135"/>
    </source>
</evidence>
<dbReference type="SUPFAM" id="SSF53474">
    <property type="entry name" value="alpha/beta-Hydrolases"/>
    <property type="match status" value="1"/>
</dbReference>
<sequence length="612" mass="69000">MLAASIMRAIALMMEAAELLQAYMAQTKTAISSYLYVEGCITVEIRKVWTLARGLFANGVDEPGHQALLGHLAGDKTSDLECSAVLRAIPDNGRAYPPSKTYKISKGIRGFGPGRQQLRFVVGETAFLQDFQKFRFFPSQSQSHHCSRLNFRRSMRRTRALTKQRVIAPSVFSKGSSLGRSHPELINRHGYPVESHTLVTEDGYQLTLHRIPYSAKFRRRHSPLDNNPLNSNEAGTESEPRGGRTDYAFETSGKPAVFLQHGVLASSLDWVLTGPHKALGYKLSDAGYDVWMGNLRGTIYSTRHKNFSNTQPEFWNYSWHEIGMYDLPAMVDYVLRVTGHPDLYFVGHSMGATVAVVMLSERPQYNDKLKITILLAPVVKLQHNTSIFRHSAPLWKALQGVSSYSGLHGFPPNPQLIQRRLEPVCEEQYIGRGLCANILHTVAGYSKELNQDVSWLADQFPNLVGNYLVPSESFSHLSFLWATNVDEILYDPMIRLLDRSSKWNHHLVADIKQCEAAVEPNGRSTSTAYSYVIRHKGARHTRLATVDLSRYQYVTLDVVAFMIVALAVTLCQSPHWPQRRDLNQTQTQETELTLHNSDSTFPRSLIFDSKCI</sequence>
<dbReference type="InterPro" id="IPR006693">
    <property type="entry name" value="AB_hydrolase_lipase"/>
</dbReference>
<dbReference type="GO" id="GO:0006629">
    <property type="term" value="P:lipid metabolic process"/>
    <property type="evidence" value="ECO:0007669"/>
    <property type="project" value="InterPro"/>
</dbReference>
<dbReference type="PANTHER" id="PTHR11005">
    <property type="entry name" value="LYSOSOMAL ACID LIPASE-RELATED"/>
    <property type="match status" value="1"/>
</dbReference>
<dbReference type="EMBL" id="KK852559">
    <property type="protein sequence ID" value="KDR21402.1"/>
    <property type="molecule type" value="Genomic_DNA"/>
</dbReference>
<dbReference type="InterPro" id="IPR022742">
    <property type="entry name" value="Hydrolase_4"/>
</dbReference>
<feature type="signal peptide" evidence="3">
    <location>
        <begin position="1"/>
        <end position="22"/>
    </location>
</feature>
<dbReference type="InterPro" id="IPR002213">
    <property type="entry name" value="UDP_glucos_trans"/>
</dbReference>
<dbReference type="InParanoid" id="A0A067RCA9"/>
<accession>A0A067RCA9</accession>
<evidence type="ECO:0000259" key="5">
    <source>
        <dbReference type="Pfam" id="PF12146"/>
    </source>
</evidence>
<dbReference type="Pfam" id="PF00201">
    <property type="entry name" value="UDPGT"/>
    <property type="match status" value="1"/>
</dbReference>
<feature type="region of interest" description="Disordered" evidence="2">
    <location>
        <begin position="219"/>
        <end position="242"/>
    </location>
</feature>
<dbReference type="Gene3D" id="3.40.50.1820">
    <property type="entry name" value="alpha/beta hydrolase"/>
    <property type="match status" value="2"/>
</dbReference>
<evidence type="ECO:0000256" key="1">
    <source>
        <dbReference type="ARBA" id="ARBA00022679"/>
    </source>
</evidence>
<evidence type="ECO:0000256" key="3">
    <source>
        <dbReference type="SAM" id="SignalP"/>
    </source>
</evidence>
<proteinExistence type="predicted"/>
<organism evidence="6 7">
    <name type="scientific">Zootermopsis nevadensis</name>
    <name type="common">Dampwood termite</name>
    <dbReference type="NCBI Taxonomy" id="136037"/>
    <lineage>
        <taxon>Eukaryota</taxon>
        <taxon>Metazoa</taxon>
        <taxon>Ecdysozoa</taxon>
        <taxon>Arthropoda</taxon>
        <taxon>Hexapoda</taxon>
        <taxon>Insecta</taxon>
        <taxon>Pterygota</taxon>
        <taxon>Neoptera</taxon>
        <taxon>Polyneoptera</taxon>
        <taxon>Dictyoptera</taxon>
        <taxon>Blattodea</taxon>
        <taxon>Blattoidea</taxon>
        <taxon>Termitoidae</taxon>
        <taxon>Termopsidae</taxon>
        <taxon>Zootermopsis</taxon>
    </lineage>
</organism>
<keyword evidence="3" id="KW-0732">Signal</keyword>
<evidence type="ECO:0000256" key="2">
    <source>
        <dbReference type="SAM" id="MobiDB-lite"/>
    </source>
</evidence>
<gene>
    <name evidence="6" type="ORF">L798_03181</name>
</gene>
<name>A0A067RCA9_ZOONE</name>
<feature type="chain" id="PRO_5001644971" evidence="3">
    <location>
        <begin position="23"/>
        <end position="612"/>
    </location>
</feature>
<keyword evidence="7" id="KW-1185">Reference proteome</keyword>
<evidence type="ECO:0000259" key="4">
    <source>
        <dbReference type="Pfam" id="PF04083"/>
    </source>
</evidence>
<feature type="domain" description="Partial AB-hydrolase lipase" evidence="4">
    <location>
        <begin position="183"/>
        <end position="273"/>
    </location>
</feature>
<feature type="domain" description="Serine aminopeptidase S33" evidence="5">
    <location>
        <begin position="277"/>
        <end position="392"/>
    </location>
</feature>
<dbReference type="Pfam" id="PF12146">
    <property type="entry name" value="Hydrolase_4"/>
    <property type="match status" value="1"/>
</dbReference>
<dbReference type="AlphaFoldDB" id="A0A067RCA9"/>
<evidence type="ECO:0000313" key="6">
    <source>
        <dbReference type="EMBL" id="KDR21402.1"/>
    </source>
</evidence>
<dbReference type="GO" id="GO:0008194">
    <property type="term" value="F:UDP-glycosyltransferase activity"/>
    <property type="evidence" value="ECO:0007669"/>
    <property type="project" value="InterPro"/>
</dbReference>
<dbReference type="eggNOG" id="KOG2624">
    <property type="taxonomic scope" value="Eukaryota"/>
</dbReference>
<dbReference type="Pfam" id="PF04083">
    <property type="entry name" value="Abhydro_lipase"/>
    <property type="match status" value="1"/>
</dbReference>
<feature type="compositionally biased region" description="Polar residues" evidence="2">
    <location>
        <begin position="224"/>
        <end position="235"/>
    </location>
</feature>
<keyword evidence="1" id="KW-0808">Transferase</keyword>
<dbReference type="Proteomes" id="UP000027135">
    <property type="component" value="Unassembled WGS sequence"/>
</dbReference>